<accession>A0AAV7Q1U1</accession>
<evidence type="ECO:0000313" key="3">
    <source>
        <dbReference type="Proteomes" id="UP001066276"/>
    </source>
</evidence>
<dbReference type="EMBL" id="JANPWB010000010">
    <property type="protein sequence ID" value="KAJ1134532.1"/>
    <property type="molecule type" value="Genomic_DNA"/>
</dbReference>
<dbReference type="Proteomes" id="UP001066276">
    <property type="component" value="Chromosome 6"/>
</dbReference>
<feature type="region of interest" description="Disordered" evidence="1">
    <location>
        <begin position="1"/>
        <end position="21"/>
    </location>
</feature>
<keyword evidence="3" id="KW-1185">Reference proteome</keyword>
<evidence type="ECO:0000313" key="2">
    <source>
        <dbReference type="EMBL" id="KAJ1134532.1"/>
    </source>
</evidence>
<reference evidence="2" key="1">
    <citation type="journal article" date="2022" name="bioRxiv">
        <title>Sequencing and chromosome-scale assembly of the giantPleurodeles waltlgenome.</title>
        <authorList>
            <person name="Brown T."/>
            <person name="Elewa A."/>
            <person name="Iarovenko S."/>
            <person name="Subramanian E."/>
            <person name="Araus A.J."/>
            <person name="Petzold A."/>
            <person name="Susuki M."/>
            <person name="Suzuki K.-i.T."/>
            <person name="Hayashi T."/>
            <person name="Toyoda A."/>
            <person name="Oliveira C."/>
            <person name="Osipova E."/>
            <person name="Leigh N.D."/>
            <person name="Simon A."/>
            <person name="Yun M.H."/>
        </authorList>
    </citation>
    <scope>NUCLEOTIDE SEQUENCE</scope>
    <source>
        <strain evidence="2">20211129_DDA</strain>
        <tissue evidence="2">Liver</tissue>
    </source>
</reference>
<evidence type="ECO:0000256" key="1">
    <source>
        <dbReference type="SAM" id="MobiDB-lite"/>
    </source>
</evidence>
<sequence length="124" mass="13309">MTAPEKPVDSEAGTPYGVVSEGTETDLWKNGVENCAGAASYEISRTCVKKSPSPLIFDVPYWQNDDGLGPPRLSRDLGACEWRERRCGNSVGGTSDEDSGGATPSVEVVKSSNFIEIAEVRLRV</sequence>
<proteinExistence type="predicted"/>
<comment type="caution">
    <text evidence="2">The sequence shown here is derived from an EMBL/GenBank/DDBJ whole genome shotgun (WGS) entry which is preliminary data.</text>
</comment>
<name>A0AAV7Q1U1_PLEWA</name>
<dbReference type="AlphaFoldDB" id="A0AAV7Q1U1"/>
<protein>
    <submittedName>
        <fullName evidence="2">Uncharacterized protein</fullName>
    </submittedName>
</protein>
<organism evidence="2 3">
    <name type="scientific">Pleurodeles waltl</name>
    <name type="common">Iberian ribbed newt</name>
    <dbReference type="NCBI Taxonomy" id="8319"/>
    <lineage>
        <taxon>Eukaryota</taxon>
        <taxon>Metazoa</taxon>
        <taxon>Chordata</taxon>
        <taxon>Craniata</taxon>
        <taxon>Vertebrata</taxon>
        <taxon>Euteleostomi</taxon>
        <taxon>Amphibia</taxon>
        <taxon>Batrachia</taxon>
        <taxon>Caudata</taxon>
        <taxon>Salamandroidea</taxon>
        <taxon>Salamandridae</taxon>
        <taxon>Pleurodelinae</taxon>
        <taxon>Pleurodeles</taxon>
    </lineage>
</organism>
<gene>
    <name evidence="2" type="ORF">NDU88_000983</name>
</gene>